<dbReference type="AlphaFoldDB" id="A0A0D2BDD9"/>
<evidence type="ECO:0000256" key="3">
    <source>
        <dbReference type="ARBA" id="ARBA00022643"/>
    </source>
</evidence>
<reference evidence="6 7" key="1">
    <citation type="submission" date="2015-01" db="EMBL/GenBank/DDBJ databases">
        <title>The Genome Sequence of Cladophialophora immunda CBS83496.</title>
        <authorList>
            <consortium name="The Broad Institute Genomics Platform"/>
            <person name="Cuomo C."/>
            <person name="de Hoog S."/>
            <person name="Gorbushina A."/>
            <person name="Stielow B."/>
            <person name="Teixiera M."/>
            <person name="Abouelleil A."/>
            <person name="Chapman S.B."/>
            <person name="Priest M."/>
            <person name="Young S.K."/>
            <person name="Wortman J."/>
            <person name="Nusbaum C."/>
            <person name="Birren B."/>
        </authorList>
    </citation>
    <scope>NUCLEOTIDE SEQUENCE [LARGE SCALE GENOMIC DNA]</scope>
    <source>
        <strain evidence="6 7">CBS 83496</strain>
    </source>
</reference>
<dbReference type="CDD" id="cd04733">
    <property type="entry name" value="OYE_like_2_FMN"/>
    <property type="match status" value="1"/>
</dbReference>
<dbReference type="Proteomes" id="UP000054466">
    <property type="component" value="Unassembled WGS sequence"/>
</dbReference>
<evidence type="ECO:0000313" key="6">
    <source>
        <dbReference type="EMBL" id="KIW35492.1"/>
    </source>
</evidence>
<protein>
    <recommendedName>
        <fullName evidence="5">NADH:flavin oxidoreductase/NADH oxidase N-terminal domain-containing protein</fullName>
    </recommendedName>
</protein>
<accession>A0A0D2BDD9</accession>
<dbReference type="GO" id="GO:0016491">
    <property type="term" value="F:oxidoreductase activity"/>
    <property type="evidence" value="ECO:0007669"/>
    <property type="project" value="UniProtKB-KW"/>
</dbReference>
<dbReference type="RefSeq" id="XP_016255708.1">
    <property type="nucleotide sequence ID" value="XM_016388780.1"/>
</dbReference>
<gene>
    <name evidence="6" type="ORF">PV07_02187</name>
</gene>
<dbReference type="HOGENOM" id="CLU_012153_6_3_1"/>
<dbReference type="Pfam" id="PF00724">
    <property type="entry name" value="Oxidored_FMN"/>
    <property type="match status" value="1"/>
</dbReference>
<evidence type="ECO:0000256" key="1">
    <source>
        <dbReference type="ARBA" id="ARBA00005979"/>
    </source>
</evidence>
<dbReference type="EMBL" id="KN847040">
    <property type="protein sequence ID" value="KIW35492.1"/>
    <property type="molecule type" value="Genomic_DNA"/>
</dbReference>
<proteinExistence type="inferred from homology"/>
<dbReference type="PANTHER" id="PTHR43656">
    <property type="entry name" value="BINDING OXIDOREDUCTASE, PUTATIVE (AFU_ORTHOLOGUE AFUA_2G08260)-RELATED"/>
    <property type="match status" value="1"/>
</dbReference>
<dbReference type="VEuPathDB" id="FungiDB:PV07_02187"/>
<keyword evidence="2" id="KW-0285">Flavoprotein</keyword>
<comment type="similarity">
    <text evidence="1">Belongs to the NADH:flavin oxidoreductase/NADH oxidase family.</text>
</comment>
<dbReference type="InterPro" id="IPR001155">
    <property type="entry name" value="OxRdtase_FMN_N"/>
</dbReference>
<keyword evidence="7" id="KW-1185">Reference proteome</keyword>
<dbReference type="Gene3D" id="3.20.20.70">
    <property type="entry name" value="Aldolase class I"/>
    <property type="match status" value="1"/>
</dbReference>
<name>A0A0D2BDD9_9EURO</name>
<dbReference type="STRING" id="569365.A0A0D2BDD9"/>
<evidence type="ECO:0000259" key="5">
    <source>
        <dbReference type="Pfam" id="PF00724"/>
    </source>
</evidence>
<dbReference type="InterPro" id="IPR051799">
    <property type="entry name" value="NADH_flavin_oxidoreductase"/>
</dbReference>
<dbReference type="SUPFAM" id="SSF51395">
    <property type="entry name" value="FMN-linked oxidoreductases"/>
    <property type="match status" value="1"/>
</dbReference>
<dbReference type="PANTHER" id="PTHR43656:SF5">
    <property type="entry name" value="NADH:FLAVIN OXIDOREDUCTASE_NADH OXIDASE N-TERMINAL DOMAIN-CONTAINING PROTEIN"/>
    <property type="match status" value="1"/>
</dbReference>
<keyword evidence="4" id="KW-0560">Oxidoreductase</keyword>
<keyword evidence="3" id="KW-0288">FMN</keyword>
<sequence>MGADNRFPSEIKDASPLGRPLKFEFSGKTAPNRFLKAAMTERLSSWDPVNKENRGVPSQQLIRVYQRWGEGGLGVILTGNIMIDYQSLEAPGNPIIPPQAPFQGARFDAFKELATQAKAHGSLVVGQVSHPGRQVEQRLQPDPVSASDVQLEGEVMGMRFAKPHAASHEEIKDIINRFTHAAEYLAKAGYDGIQLHGAHGYLLAQFLSQTTNKRTDQYGGSLQNRARLILEIAQSIRQKLPASSGFVLGIKINSVEFQEGGFTADEARELCVLLEQNEFDFVELSGGTYQSLAFVHKRESTKKREAFFLEFADKIAPGLKKTKTYVTGGFKTLDGMVNALKSVDGVGLGRPVCQEFHMGKDLLEGKISAAINQKVDQDNFGLTNVIAGSQIRQVGKDQEPIDMSVQENVEAFLKDMGAWAQKMGSGDAANYGYVDIESAQARPYGASAAA</sequence>
<organism evidence="6 7">
    <name type="scientific">Cladophialophora immunda</name>
    <dbReference type="NCBI Taxonomy" id="569365"/>
    <lineage>
        <taxon>Eukaryota</taxon>
        <taxon>Fungi</taxon>
        <taxon>Dikarya</taxon>
        <taxon>Ascomycota</taxon>
        <taxon>Pezizomycotina</taxon>
        <taxon>Eurotiomycetes</taxon>
        <taxon>Chaetothyriomycetidae</taxon>
        <taxon>Chaetothyriales</taxon>
        <taxon>Herpotrichiellaceae</taxon>
        <taxon>Cladophialophora</taxon>
    </lineage>
</organism>
<evidence type="ECO:0000256" key="2">
    <source>
        <dbReference type="ARBA" id="ARBA00022630"/>
    </source>
</evidence>
<dbReference type="InterPro" id="IPR013785">
    <property type="entry name" value="Aldolase_TIM"/>
</dbReference>
<dbReference type="GO" id="GO:0010181">
    <property type="term" value="F:FMN binding"/>
    <property type="evidence" value="ECO:0007669"/>
    <property type="project" value="InterPro"/>
</dbReference>
<dbReference type="GeneID" id="27341381"/>
<dbReference type="OrthoDB" id="1663137at2759"/>
<evidence type="ECO:0000256" key="4">
    <source>
        <dbReference type="ARBA" id="ARBA00023002"/>
    </source>
</evidence>
<feature type="domain" description="NADH:flavin oxidoreductase/NADH oxidase N-terminal" evidence="5">
    <location>
        <begin position="19"/>
        <end position="305"/>
    </location>
</feature>
<evidence type="ECO:0000313" key="7">
    <source>
        <dbReference type="Proteomes" id="UP000054466"/>
    </source>
</evidence>